<comment type="caution">
    <text evidence="2">The sequence shown here is derived from an EMBL/GenBank/DDBJ whole genome shotgun (WGS) entry which is preliminary data.</text>
</comment>
<reference evidence="2 3" key="1">
    <citation type="journal article" date="2019" name="Nat. Microbiol.">
        <title>Mediterranean grassland soil C-N compound turnover is dependent on rainfall and depth, and is mediated by genomically divergent microorganisms.</title>
        <authorList>
            <person name="Diamond S."/>
            <person name="Andeer P.F."/>
            <person name="Li Z."/>
            <person name="Crits-Christoph A."/>
            <person name="Burstein D."/>
            <person name="Anantharaman K."/>
            <person name="Lane K.R."/>
            <person name="Thomas B.C."/>
            <person name="Pan C."/>
            <person name="Northen T.R."/>
            <person name="Banfield J.F."/>
        </authorList>
    </citation>
    <scope>NUCLEOTIDE SEQUENCE [LARGE SCALE GENOMIC DNA]</scope>
    <source>
        <strain evidence="2">WS_2</strain>
    </source>
</reference>
<dbReference type="Proteomes" id="UP000317716">
    <property type="component" value="Unassembled WGS sequence"/>
</dbReference>
<name>A0A538T7N3_UNCEI</name>
<evidence type="ECO:0000313" key="3">
    <source>
        <dbReference type="Proteomes" id="UP000317716"/>
    </source>
</evidence>
<keyword evidence="1" id="KW-1133">Transmembrane helix</keyword>
<dbReference type="EMBL" id="VBOS01000041">
    <property type="protein sequence ID" value="TMQ59629.1"/>
    <property type="molecule type" value="Genomic_DNA"/>
</dbReference>
<accession>A0A538T7N3</accession>
<proteinExistence type="predicted"/>
<organism evidence="2 3">
    <name type="scientific">Eiseniibacteriota bacterium</name>
    <dbReference type="NCBI Taxonomy" id="2212470"/>
    <lineage>
        <taxon>Bacteria</taxon>
        <taxon>Candidatus Eiseniibacteriota</taxon>
    </lineage>
</organism>
<protein>
    <submittedName>
        <fullName evidence="2">Uncharacterized protein</fullName>
    </submittedName>
</protein>
<keyword evidence="1" id="KW-0812">Transmembrane</keyword>
<feature type="transmembrane region" description="Helical" evidence="1">
    <location>
        <begin position="27"/>
        <end position="44"/>
    </location>
</feature>
<sequence length="66" mass="7495">MSAFLLRAATMALLLVAGSAWMMPRMFYALFSLCAVLPLFRLVAELRGIKEPDPWKVAVRVLQWAR</sequence>
<dbReference type="AlphaFoldDB" id="A0A538T7N3"/>
<keyword evidence="1" id="KW-0472">Membrane</keyword>
<evidence type="ECO:0000313" key="2">
    <source>
        <dbReference type="EMBL" id="TMQ59629.1"/>
    </source>
</evidence>
<gene>
    <name evidence="2" type="ORF">E6K72_01410</name>
</gene>
<evidence type="ECO:0000256" key="1">
    <source>
        <dbReference type="SAM" id="Phobius"/>
    </source>
</evidence>